<dbReference type="Proteomes" id="UP000503096">
    <property type="component" value="Chromosome"/>
</dbReference>
<organism evidence="1 2">
    <name type="scientific">Usitatibacter palustris</name>
    <dbReference type="NCBI Taxonomy" id="2732487"/>
    <lineage>
        <taxon>Bacteria</taxon>
        <taxon>Pseudomonadati</taxon>
        <taxon>Pseudomonadota</taxon>
        <taxon>Betaproteobacteria</taxon>
        <taxon>Nitrosomonadales</taxon>
        <taxon>Usitatibacteraceae</taxon>
        <taxon>Usitatibacter</taxon>
    </lineage>
</organism>
<dbReference type="RefSeq" id="WP_171163189.1">
    <property type="nucleotide sequence ID" value="NZ_CP053073.1"/>
</dbReference>
<dbReference type="AlphaFoldDB" id="A0A6M4H7U0"/>
<dbReference type="SUPFAM" id="SSF53335">
    <property type="entry name" value="S-adenosyl-L-methionine-dependent methyltransferases"/>
    <property type="match status" value="1"/>
</dbReference>
<protein>
    <submittedName>
        <fullName evidence="1">8-demethyl-8-alpha-L-rhamnosyl tetracenomycin-C 2'-O-methyltransferase</fullName>
        <ecNumber evidence="1">2.1.1.305</ecNumber>
    </submittedName>
</protein>
<keyword evidence="1" id="KW-0808">Transferase</keyword>
<evidence type="ECO:0000313" key="1">
    <source>
        <dbReference type="EMBL" id="QJR15686.1"/>
    </source>
</evidence>
<dbReference type="Gene3D" id="3.40.50.150">
    <property type="entry name" value="Vaccinia Virus protein VP39"/>
    <property type="match status" value="1"/>
</dbReference>
<accession>A0A6M4H7U0</accession>
<gene>
    <name evidence="1" type="primary">elmMI_1</name>
    <name evidence="1" type="ORF">DSM104440_02511</name>
</gene>
<dbReference type="InParanoid" id="A0A6M4H7U0"/>
<sequence>MTLRELYLSHGGKVADKWALYLDVYERVLAPYRNKPVSMVEVGVQNGGSLEIWARYFPEAAAILGCDIDPKCGELRFSDPRISVVVGPANTEETFREITSRVPSFDIFIDDGSHTSRDIVFSFLNYFPRLSSGGLYVVEDLHCAYMPAFGGGIHRPDTSMAFLKALADFVNRPWWERARDPAAHLDPIFGQGHGVDPASFADVLGVSFYDSMCIIEKRPPAATPGLGPRITVGTEAIVEPRVLPGLQAQ</sequence>
<dbReference type="EC" id="2.1.1.305" evidence="1"/>
<dbReference type="KEGG" id="upl:DSM104440_02511"/>
<dbReference type="Pfam" id="PF13578">
    <property type="entry name" value="Methyltransf_24"/>
    <property type="match status" value="1"/>
</dbReference>
<name>A0A6M4H7U0_9PROT</name>
<keyword evidence="2" id="KW-1185">Reference proteome</keyword>
<dbReference type="InterPro" id="IPR029063">
    <property type="entry name" value="SAM-dependent_MTases_sf"/>
</dbReference>
<evidence type="ECO:0000313" key="2">
    <source>
        <dbReference type="Proteomes" id="UP000503096"/>
    </source>
</evidence>
<reference evidence="1 2" key="1">
    <citation type="submission" date="2020-04" db="EMBL/GenBank/DDBJ databases">
        <title>Usitatibacter rugosus gen. nov., sp. nov. and Usitatibacter palustris sp. nov., novel members of Usitatibacteraceae fam. nov. within the order Nitrosomonadales isolated from soil.</title>
        <authorList>
            <person name="Huber K.J."/>
            <person name="Neumann-Schaal M."/>
            <person name="Geppert A."/>
            <person name="Luckner M."/>
            <person name="Wanner G."/>
            <person name="Overmann J."/>
        </authorList>
    </citation>
    <scope>NUCLEOTIDE SEQUENCE [LARGE SCALE GENOMIC DNA]</scope>
    <source>
        <strain evidence="1 2">Swamp67</strain>
    </source>
</reference>
<proteinExistence type="predicted"/>
<dbReference type="GO" id="GO:0032259">
    <property type="term" value="P:methylation"/>
    <property type="evidence" value="ECO:0007669"/>
    <property type="project" value="UniProtKB-KW"/>
</dbReference>
<keyword evidence="1" id="KW-0489">Methyltransferase</keyword>
<dbReference type="EMBL" id="CP053073">
    <property type="protein sequence ID" value="QJR15686.1"/>
    <property type="molecule type" value="Genomic_DNA"/>
</dbReference>
<dbReference type="GO" id="GO:0008168">
    <property type="term" value="F:methyltransferase activity"/>
    <property type="evidence" value="ECO:0007669"/>
    <property type="project" value="UniProtKB-KW"/>
</dbReference>